<dbReference type="PROSITE" id="PS51743">
    <property type="entry name" value="ALPHAVIRUS_MT"/>
    <property type="match status" value="1"/>
</dbReference>
<keyword evidence="15" id="KW-1185">Reference proteome</keyword>
<feature type="transmembrane region" description="Helical" evidence="10">
    <location>
        <begin position="1342"/>
        <end position="1362"/>
    </location>
</feature>
<dbReference type="PROSITE" id="PS50507">
    <property type="entry name" value="RDRP_SSRNA_POS"/>
    <property type="match status" value="1"/>
</dbReference>
<feature type="transmembrane region" description="Helical" evidence="10">
    <location>
        <begin position="1222"/>
        <end position="1248"/>
    </location>
</feature>
<feature type="domain" description="Alphavirus-like MT" evidence="13">
    <location>
        <begin position="491"/>
        <end position="670"/>
    </location>
</feature>
<dbReference type="SUPFAM" id="SSF56672">
    <property type="entry name" value="DNA/RNA polymerases"/>
    <property type="match status" value="1"/>
</dbReference>
<keyword evidence="2" id="KW-0808">Transferase</keyword>
<dbReference type="InterPro" id="IPR043502">
    <property type="entry name" value="DNA/RNA_pol_sf"/>
</dbReference>
<evidence type="ECO:0000259" key="11">
    <source>
        <dbReference type="PROSITE" id="PS50507"/>
    </source>
</evidence>
<dbReference type="SUPFAM" id="SSF52540">
    <property type="entry name" value="P-loop containing nucleoside triphosphate hydrolases"/>
    <property type="match status" value="1"/>
</dbReference>
<dbReference type="InterPro" id="IPR001788">
    <property type="entry name" value="RNA-dep_RNA_pol_alsuvir"/>
</dbReference>
<evidence type="ECO:0000256" key="3">
    <source>
        <dbReference type="ARBA" id="ARBA00022695"/>
    </source>
</evidence>
<keyword evidence="7" id="KW-0067">ATP-binding</keyword>
<keyword evidence="5" id="KW-0688">Ribosomal frameshifting</keyword>
<dbReference type="KEGG" id="vg:2899262"/>
<keyword evidence="4" id="KW-0547">Nucleotide-binding</keyword>
<dbReference type="EMBL" id="AJ557128">
    <property type="protein sequence ID" value="CAD89680.1"/>
    <property type="molecule type" value="Genomic_RNA"/>
</dbReference>
<dbReference type="GO" id="GO:0008174">
    <property type="term" value="F:mRNA methyltransferase activity"/>
    <property type="evidence" value="ECO:0007669"/>
    <property type="project" value="UniProtKB-UniRule"/>
</dbReference>
<evidence type="ECO:0000256" key="2">
    <source>
        <dbReference type="ARBA" id="ARBA00022679"/>
    </source>
</evidence>
<keyword evidence="1" id="KW-0696">RNA-directed RNA polymerase</keyword>
<evidence type="ECO:0000256" key="6">
    <source>
        <dbReference type="ARBA" id="ARBA00022801"/>
    </source>
</evidence>
<gene>
    <name evidence="14" type="primary">p226</name>
</gene>
<evidence type="ECO:0000256" key="8">
    <source>
        <dbReference type="ARBA" id="ARBA00022953"/>
    </source>
</evidence>
<feature type="domain" description="RdRp catalytic" evidence="11">
    <location>
        <begin position="2235"/>
        <end position="2347"/>
    </location>
</feature>
<evidence type="ECO:0000259" key="13">
    <source>
        <dbReference type="PROSITE" id="PS51743"/>
    </source>
</evidence>
<keyword evidence="10" id="KW-0812">Transmembrane</keyword>
<evidence type="ECO:0000313" key="14">
    <source>
        <dbReference type="EMBL" id="CAD89680.1"/>
    </source>
</evidence>
<dbReference type="InterPro" id="IPR002588">
    <property type="entry name" value="Alphavirus-like_MT_dom"/>
</dbReference>
<keyword evidence="10" id="KW-0472">Membrane</keyword>
<dbReference type="Pfam" id="PF01660">
    <property type="entry name" value="Vmethyltransf"/>
    <property type="match status" value="1"/>
</dbReference>
<dbReference type="GO" id="GO:0016556">
    <property type="term" value="P:mRNA modification"/>
    <property type="evidence" value="ECO:0007669"/>
    <property type="project" value="InterPro"/>
</dbReference>
<dbReference type="GO" id="GO:0006396">
    <property type="term" value="P:RNA processing"/>
    <property type="evidence" value="ECO:0007669"/>
    <property type="project" value="InterPro"/>
</dbReference>
<evidence type="ECO:0000256" key="9">
    <source>
        <dbReference type="ARBA" id="ARBA00047984"/>
    </source>
</evidence>
<comment type="catalytic activity">
    <reaction evidence="9">
        <text>ATP + H2O = ADP + phosphate + H(+)</text>
        <dbReference type="Rhea" id="RHEA:13065"/>
        <dbReference type="ChEBI" id="CHEBI:15377"/>
        <dbReference type="ChEBI" id="CHEBI:15378"/>
        <dbReference type="ChEBI" id="CHEBI:30616"/>
        <dbReference type="ChEBI" id="CHEBI:43474"/>
        <dbReference type="ChEBI" id="CHEBI:456216"/>
        <dbReference type="EC" id="3.6.4.13"/>
    </reaction>
</comment>
<dbReference type="Gene3D" id="3.40.50.300">
    <property type="entry name" value="P-loop containing nucleotide triphosphate hydrolases"/>
    <property type="match status" value="2"/>
</dbReference>
<dbReference type="InterPro" id="IPR047308">
    <property type="entry name" value="Closteroviridae_RdRp"/>
</dbReference>
<dbReference type="InterPro" id="IPR027417">
    <property type="entry name" value="P-loop_NTPase"/>
</dbReference>
<dbReference type="GO" id="GO:0075523">
    <property type="term" value="P:viral translational frameshifting"/>
    <property type="evidence" value="ECO:0007669"/>
    <property type="project" value="UniProtKB-KW"/>
</dbReference>
<dbReference type="RefSeq" id="YP_054415.1">
    <property type="nucleotide sequence ID" value="NC_006062.1"/>
</dbReference>
<dbReference type="GeneID" id="2899262"/>
<dbReference type="GO" id="GO:0006351">
    <property type="term" value="P:DNA-templated transcription"/>
    <property type="evidence" value="ECO:0007669"/>
    <property type="project" value="InterPro"/>
</dbReference>
<evidence type="ECO:0000259" key="12">
    <source>
        <dbReference type="PROSITE" id="PS51657"/>
    </source>
</evidence>
<dbReference type="InterPro" id="IPR007094">
    <property type="entry name" value="RNA-dir_pol_PSvirus"/>
</dbReference>
<protein>
    <submittedName>
        <fullName evidence="14">Polyprotein</fullName>
    </submittedName>
</protein>
<proteinExistence type="predicted"/>
<dbReference type="Pfam" id="PF01443">
    <property type="entry name" value="Viral_helicase1"/>
    <property type="match status" value="1"/>
</dbReference>
<dbReference type="InterPro" id="IPR027351">
    <property type="entry name" value="(+)RNA_virus_helicase_core_dom"/>
</dbReference>
<keyword evidence="8" id="KW-0693">Viral RNA replication</keyword>
<dbReference type="GO" id="GO:0003724">
    <property type="term" value="F:RNA helicase activity"/>
    <property type="evidence" value="ECO:0007669"/>
    <property type="project" value="UniProtKB-EC"/>
</dbReference>
<keyword evidence="6" id="KW-0378">Hydrolase</keyword>
<feature type="domain" description="(+)RNA virus helicase C-terminal" evidence="12">
    <location>
        <begin position="1638"/>
        <end position="1971"/>
    </location>
</feature>
<dbReference type="CDD" id="cd23253">
    <property type="entry name" value="Closteroviridae_RdRp"/>
    <property type="match status" value="1"/>
</dbReference>
<evidence type="ECO:0000256" key="7">
    <source>
        <dbReference type="ARBA" id="ARBA00022840"/>
    </source>
</evidence>
<accession>Q70PI7</accession>
<dbReference type="GO" id="GO:0016787">
    <property type="term" value="F:hydrolase activity"/>
    <property type="evidence" value="ECO:0007669"/>
    <property type="project" value="UniProtKB-KW"/>
</dbReference>
<keyword evidence="3" id="KW-0548">Nucleotidyltransferase</keyword>
<dbReference type="Pfam" id="PF00978">
    <property type="entry name" value="RdRP_2"/>
    <property type="match status" value="1"/>
</dbReference>
<evidence type="ECO:0000256" key="1">
    <source>
        <dbReference type="ARBA" id="ARBA00022484"/>
    </source>
</evidence>
<evidence type="ECO:0000313" key="15">
    <source>
        <dbReference type="Proteomes" id="UP000202874"/>
    </source>
</evidence>
<sequence>MSLINNHCGKVGNSTPLSGKLSLYHYTPIGKTIKKYLKCNKISTRNFHDVERLKVLYSYFNIQIRKYKRMPAVIRHKFGADYLSINKFIDSLMQTEVGSKEKSEPVVNEVISGTTVYGDGYKVIRYGNPLFVDVFIYFNRYDDDNPDFKYRILFSNKDKNNNRRNEVMCSVDHKVGEIKEFCRKFTLFSSLSSNQFQAQCLLLSVVEKIPQFKSLVRYHENSVFKTNMKYIREKFKRLSDDMKSLLDRGVKVGKKNSPKREVQTPYKADYPYDVKLTISDCGKEQFVIKHKSGEEKLVRNDGNSLKNLYNATLYQGYYILHEAARTPFGSRFKSHQNEYCWMDAFAVDGRKIPDRVIPYPRLKLRYLLSLGMGHILRGKMEVISDKIVHFDPRISRNTKKVNPEFMVGMKLDGSAGISTGNLDTFFDDICDGIMQQTTVRAENDLTTNVIRRVSNMLNEKLSVKRELIVKVCLTSAEKKMLCEVFPDIVIGFEDKSYSSHALFTAMRDCENFYTSKKFSCKNFIDAGGDVVRYLKTDARHVHVCAPVVDIKDSARQMRRSSQIDNLRGVTETITMCNKLCQDCDVESQNIVAVQVYDMSLNDMADSIRAHKSKTFDFSIIIPPEIMEEDCDVNLFNGSLRVKSEKDKIHYLYGKAGEVYSHDIQPLRDFLQTQIFCRHGVIYKKTLEMSRNGLHFFSVIPCENFKPGTYSVSTYYSKSETGTVLMSIPDKDRFGETVNHKVRVDRSIVTHLIEYVMNSALRVDDKAVEYLISQFRSRKNISIKGGKVVQIPFDLPMNLYPGFLGIILGEGLRLREKSMYFAKVSYYKHYMPSIFVVIMALLNRLINTARRNAYKVCLSVLRSFCSEDFINDMIFGDKRIRELDEIVEFKQTITVIGEKGVQNVMKNSLDRFIKESDERIFDVDKNLYPIDEKFSHDEYEVMRELISSGGGASEGFQFIDFSAYSKIFNCVSKVFSTPKAVSDVAGLISKLISYLLTKGLNTLTGIKELIISLIKMIRKGVSSGSEALKGVINRCKNRVNNMVKNKEDDILNKLEKFLEEDDEVDNTKSSLVRRRVKTPRNSVSNSKELTNSTVLVSNLLYKDGKYLLGTYITQTPKWFSFDIPSVNKFEEEQTESLLDDYLNTSFDLVSLGGGSKISPIGKFLQKLRILLKKLKLRVIQMYRRSFDIFDGCKEICVDGMNLLKLFFLDTDTIDLLIKGSSCILSYVITSLIFGGFKISKVLFMTLFVFSIKLSGIEKKYIGYDWITSQLSDNLFAGHLSNLSYIPTKFLFRRYIESKLKVSGSKSAIISEQCKDLIAKDLGYRKYAEYVTPNMIKIIGMISLMFSLNFPIFTLNMIIILTLLNDLSKYLKTVVVNMNIHLSYASILEKSNSSERFRKLKNILRHKFETKKKEDSMRDEDGFDPQTRVGFKQDSNDEDIEVVFDYDGSYTETRKPTTCNAASTSGKIDWADLENDSVESLDDEKLNFSKLVPTSDRSRICPKTQVGLSNVILTYPSSASVMFLESTNEVTNCLNEFYYLETQRLSIELGKIDKILSRTFNSIYNESMKFKDAVWHLRNRMDDSTIYISNNGKEWHRLKRGDVDFKLLEGSTKFDLNQNMIDFEEKTPGVQITSEEFLGLYTNNKCLGIESIMSSPGKFPGLKRRDNVIIYNKPPGAGKTTTIVNNLLRDINNKKRSIALTSTSAGKREIAQKLRLRGVRQAHSYVRTYDAVLIKVGRMKLGVLYCDECFMIHSGQFVAVTEIITADRMELYGDKNQIPYLNRVPNTTSLYSFNHFLQYDMVHDDKSYRCPPDVCYILSNLRNSSGELLYPKGVKSVNKNANILRSMEVLKFDSVNDLDGEAGRKYVTFTQPEKEEISRIVSRNKKESDTANTVNEVQGGTFKTVELVRSKQYDNPIYSDINQFIVSISRHTESMRYRTIHSKLNDFVGEKINALSTVSDHVIKEYCFRQRVDEYRIEVDVCRFGNTLSRAPSSHFVAVNEFMELINPGLSAHDYLYRTLLYEYEQYELPFVDDLTLDITRSAPYTSGDFLVPKILGKGERTRPDTWKQVLISLSHRNFSAPRINERFDNVKTAEILSKNLIGCMKLERLYENFDPVLPDLRRVDKWLISRDPNKLRRLYRSFSTDLLVNKFNDLKLMVKGSMKPKLDTSSYSMYTPPSNIVYYEQVVNMFYSPIFLEVFERIRYCMNDKIVMYSGMNLETLSEIISCKLTMPLNEYYTTEIDFSKFDKSQGVVFKLYEEMVYKFFKVSEDVYENIKFSEYFCRVRSRSGIQTELGAQRRTGSPNTWLSNTLTTMAVVLSSYNLDDVELFLVSGDDSLIFSKYPLDNRTQRMNVDFGMEAKFIENSVPYFCSKFIIQDRGRIKVIPDPVRFFEKLSVPVSYQDYENWNMIRERFISYKDLMVEFDYDTSCMLVDVMVSKRYSLPNMASYAALCYIHCLLANAQSFKRIYLDSILVSI</sequence>
<keyword evidence="10" id="KW-1133">Transmembrane helix</keyword>
<evidence type="ECO:0000256" key="10">
    <source>
        <dbReference type="SAM" id="Phobius"/>
    </source>
</evidence>
<organism evidence="14 15">
    <name type="scientific">Potato yellow vein virus</name>
    <dbReference type="NCBI Taxonomy" id="103881"/>
    <lineage>
        <taxon>Viruses</taxon>
        <taxon>Riboviria</taxon>
        <taxon>Orthornavirae</taxon>
        <taxon>Kitrinoviricota</taxon>
        <taxon>Alsuviricetes</taxon>
        <taxon>Martellivirales</taxon>
        <taxon>Closteroviridae</taxon>
        <taxon>Crinivirus</taxon>
        <taxon>Crinivirus flavisolani</taxon>
    </lineage>
</organism>
<dbReference type="GO" id="GO:0003723">
    <property type="term" value="F:RNA binding"/>
    <property type="evidence" value="ECO:0007669"/>
    <property type="project" value="InterPro"/>
</dbReference>
<name>Q70PI7_9CLOS</name>
<evidence type="ECO:0000256" key="5">
    <source>
        <dbReference type="ARBA" id="ARBA00022758"/>
    </source>
</evidence>
<dbReference type="Proteomes" id="UP000202874">
    <property type="component" value="Genome"/>
</dbReference>
<evidence type="ECO:0000256" key="4">
    <source>
        <dbReference type="ARBA" id="ARBA00022741"/>
    </source>
</evidence>
<dbReference type="GO" id="GO:0003968">
    <property type="term" value="F:RNA-directed RNA polymerase activity"/>
    <property type="evidence" value="ECO:0007669"/>
    <property type="project" value="UniProtKB-KW"/>
</dbReference>
<dbReference type="PROSITE" id="PS51657">
    <property type="entry name" value="PSRV_HELICASE"/>
    <property type="match status" value="1"/>
</dbReference>
<reference evidence="14 15" key="2">
    <citation type="journal article" date="2004" name="J. Gen. Virol.">
        <title>Analysis of the RNA of Potato yellow vein virus: evidence for a tripartite genome and conserved 3'-terminal structures among members of the genus Crinivirus.</title>
        <authorList>
            <person name="Livieratos I.C."/>
            <person name="Eliasco E."/>
            <person name="Muller G."/>
            <person name="Olsthoorn R.C.L."/>
            <person name="Salazar L.F."/>
            <person name="Pleij C.W.A."/>
            <person name="Coutts R.H.A."/>
        </authorList>
    </citation>
    <scope>NUCLEOTIDE SEQUENCE [LARGE SCALE GENOMIC DNA]</scope>
</reference>
<dbReference type="GO" id="GO:0039694">
    <property type="term" value="P:viral RNA genome replication"/>
    <property type="evidence" value="ECO:0007669"/>
    <property type="project" value="InterPro"/>
</dbReference>
<reference evidence="15" key="1">
    <citation type="journal article" date="2002" name="Virus Genes">
        <title>Identification and sequence analysis of Potato yellow vein virus capsid protein minor gene.</title>
        <authorList>
            <person name="Livieratos I.E."/>
            <person name="Muller G."/>
            <person name="Salazar L.F."/>
            <person name="Eliasco E."/>
            <person name="Coutts R.H.A."/>
        </authorList>
    </citation>
    <scope>NUCLEOTIDE SEQUENCE [LARGE SCALE GENOMIC DNA]</scope>
</reference>
<dbReference type="GO" id="GO:0005524">
    <property type="term" value="F:ATP binding"/>
    <property type="evidence" value="ECO:0007669"/>
    <property type="project" value="UniProtKB-KW"/>
</dbReference>